<feature type="domain" description="Peptidase M28" evidence="18">
    <location>
        <begin position="175"/>
        <end position="351"/>
    </location>
</feature>
<dbReference type="GO" id="GO:0006508">
    <property type="term" value="P:proteolysis"/>
    <property type="evidence" value="ECO:0007669"/>
    <property type="project" value="UniProtKB-KW"/>
</dbReference>
<dbReference type="InterPro" id="IPR007484">
    <property type="entry name" value="Peptidase_M28"/>
</dbReference>
<feature type="compositionally biased region" description="Polar residues" evidence="16">
    <location>
        <begin position="626"/>
        <end position="636"/>
    </location>
</feature>
<dbReference type="GO" id="GO:0046872">
    <property type="term" value="F:metal ion binding"/>
    <property type="evidence" value="ECO:0007669"/>
    <property type="project" value="UniProtKB-KW"/>
</dbReference>
<keyword evidence="12" id="KW-0482">Metalloprotease</keyword>
<accession>A0AAN6MD58</accession>
<dbReference type="Gene3D" id="3.40.630.10">
    <property type="entry name" value="Zn peptidases"/>
    <property type="match status" value="1"/>
</dbReference>
<feature type="transmembrane region" description="Helical" evidence="17">
    <location>
        <begin position="742"/>
        <end position="765"/>
    </location>
</feature>
<evidence type="ECO:0000259" key="18">
    <source>
        <dbReference type="Pfam" id="PF04389"/>
    </source>
</evidence>
<organism evidence="20 21">
    <name type="scientific">Staphylotrichum tortipilum</name>
    <dbReference type="NCBI Taxonomy" id="2831512"/>
    <lineage>
        <taxon>Eukaryota</taxon>
        <taxon>Fungi</taxon>
        <taxon>Dikarya</taxon>
        <taxon>Ascomycota</taxon>
        <taxon>Pezizomycotina</taxon>
        <taxon>Sordariomycetes</taxon>
        <taxon>Sordariomycetidae</taxon>
        <taxon>Sordariales</taxon>
        <taxon>Chaetomiaceae</taxon>
        <taxon>Staphylotrichum</taxon>
    </lineage>
</organism>
<dbReference type="AlphaFoldDB" id="A0AAN6MD58"/>
<evidence type="ECO:0000256" key="16">
    <source>
        <dbReference type="SAM" id="MobiDB-lite"/>
    </source>
</evidence>
<dbReference type="Proteomes" id="UP001303889">
    <property type="component" value="Unassembled WGS sequence"/>
</dbReference>
<dbReference type="CDD" id="cd03875">
    <property type="entry name" value="M28_Fxna_like"/>
    <property type="match status" value="1"/>
</dbReference>
<feature type="signal peptide" evidence="15">
    <location>
        <begin position="1"/>
        <end position="30"/>
    </location>
</feature>
<evidence type="ECO:0000256" key="14">
    <source>
        <dbReference type="ARBA" id="ARBA00023180"/>
    </source>
</evidence>
<sequence length="797" mass="86383">MLNPFSFRPGPVTFWATVTYLALLTPLVIINENTPPAPATESPLKHISLTQAWLDLATLTKGYHPYNSHYNDELREFLLHRIRSILDENDVDWAEETSGSASASRNGDAAVTLFDDMSSNCTFLMSSGVVVNPNTPQVAAYFEGTNILVYIRGKADGQGRWWDTAGAREARRSEKGLTLVNAHYDSVSTGYGATDDGMGVVTCLQLIRYFSHPDNQPERGIVVMLNNGEEDYLYGARALGQHPLNPYIHTFLNLEGAGAGGRAILFRSTDREVTAAYAGSPAPFGTVIGSDAFGLGFIRSGTDYSVLYDVFGQRGLDLAFFKPRARYHTNQDDARHASTGSLWHMLSAAIHTTTRLSGDTGDIFIGPRPDGARGKVHNGSPSDGVWFDLFGKGFVLFGLRGMFAWSLTALIATPLVLLLVSFLLHRADKYYLFSSAVKTGSDLSDEDEGVAVGGWRGFFRFPFALVVAGSLTLGAAFLVRKINPFIIYGNQYSVLAMMVSLFYFSFWCIMRGANFARPSALHRVYAQIWLFTIGWAMLVAVTVAEDRLRIGAGYMFVFFQSAISLSLLLALCELFALPKKSAWAWKTREEQDDREFYRGRSNGALSPSPQSPPPASQRSSTPPGTRHSNNSLTLGTASAPDDSADADPPTERTPLISSTPATEARTTFATTYRRSISAIATGVPTLASGTPFPHEQPGSSALPSWAWFPQFLLIAPATAVLAAQTALMLVDAVHQTGADGSSLLLPYLIAALAAALLVLPLAPFVHRVTHHLPLGLLVVAGATLVWNLVGQPFGEGG</sequence>
<evidence type="ECO:0000256" key="17">
    <source>
        <dbReference type="SAM" id="Phobius"/>
    </source>
</evidence>
<keyword evidence="14" id="KW-0325">Glycoprotein</keyword>
<evidence type="ECO:0000256" key="10">
    <source>
        <dbReference type="ARBA" id="ARBA00022833"/>
    </source>
</evidence>
<keyword evidence="5" id="KW-0926">Vacuole</keyword>
<feature type="transmembrane region" description="Helical" evidence="17">
    <location>
        <begin position="492"/>
        <end position="512"/>
    </location>
</feature>
<evidence type="ECO:0000256" key="9">
    <source>
        <dbReference type="ARBA" id="ARBA00022801"/>
    </source>
</evidence>
<evidence type="ECO:0000256" key="2">
    <source>
        <dbReference type="ARBA" id="ARBA00003273"/>
    </source>
</evidence>
<evidence type="ECO:0000256" key="8">
    <source>
        <dbReference type="ARBA" id="ARBA00022723"/>
    </source>
</evidence>
<comment type="function">
    <text evidence="2">May be involved in vacuolar sorting and osmoregulation.</text>
</comment>
<evidence type="ECO:0000256" key="5">
    <source>
        <dbReference type="ARBA" id="ARBA00022554"/>
    </source>
</evidence>
<evidence type="ECO:0000313" key="20">
    <source>
        <dbReference type="EMBL" id="KAK3897959.1"/>
    </source>
</evidence>
<dbReference type="EMBL" id="MU856032">
    <property type="protein sequence ID" value="KAK3897959.1"/>
    <property type="molecule type" value="Genomic_DNA"/>
</dbReference>
<gene>
    <name evidence="20" type="ORF">C8A05DRAFT_38470</name>
</gene>
<dbReference type="GO" id="GO:0005774">
    <property type="term" value="C:vacuolar membrane"/>
    <property type="evidence" value="ECO:0007669"/>
    <property type="project" value="UniProtKB-SubCell"/>
</dbReference>
<dbReference type="PANTHER" id="PTHR12147:SF58">
    <property type="entry name" value="VACUOLAR MEMBRANE PROTEASE"/>
    <property type="match status" value="1"/>
</dbReference>
<evidence type="ECO:0000256" key="3">
    <source>
        <dbReference type="ARBA" id="ARBA00004128"/>
    </source>
</evidence>
<feature type="region of interest" description="Disordered" evidence="16">
    <location>
        <begin position="598"/>
        <end position="664"/>
    </location>
</feature>
<feature type="non-terminal residue" evidence="20">
    <location>
        <position position="797"/>
    </location>
</feature>
<evidence type="ECO:0000256" key="6">
    <source>
        <dbReference type="ARBA" id="ARBA00022670"/>
    </source>
</evidence>
<dbReference type="InterPro" id="IPR045175">
    <property type="entry name" value="M28_fam"/>
</dbReference>
<evidence type="ECO:0000256" key="7">
    <source>
        <dbReference type="ARBA" id="ARBA00022692"/>
    </source>
</evidence>
<keyword evidence="15" id="KW-0732">Signal</keyword>
<comment type="similarity">
    <text evidence="4 15">Belongs to the peptidase M28 family.</text>
</comment>
<comment type="cofactor">
    <cofactor evidence="1">
        <name>Zn(2+)</name>
        <dbReference type="ChEBI" id="CHEBI:29105"/>
    </cofactor>
</comment>
<evidence type="ECO:0000259" key="19">
    <source>
        <dbReference type="Pfam" id="PF22251"/>
    </source>
</evidence>
<dbReference type="InterPro" id="IPR048024">
    <property type="entry name" value="Fxna-like_M28_dom"/>
</dbReference>
<dbReference type="PANTHER" id="PTHR12147">
    <property type="entry name" value="METALLOPEPTIDASE M28 FAMILY MEMBER"/>
    <property type="match status" value="1"/>
</dbReference>
<keyword evidence="9 15" id="KW-0378">Hydrolase</keyword>
<reference evidence="20" key="2">
    <citation type="submission" date="2023-05" db="EMBL/GenBank/DDBJ databases">
        <authorList>
            <consortium name="Lawrence Berkeley National Laboratory"/>
            <person name="Steindorff A."/>
            <person name="Hensen N."/>
            <person name="Bonometti L."/>
            <person name="Westerberg I."/>
            <person name="Brannstrom I.O."/>
            <person name="Guillou S."/>
            <person name="Cros-Aarteil S."/>
            <person name="Calhoun S."/>
            <person name="Haridas S."/>
            <person name="Kuo A."/>
            <person name="Mondo S."/>
            <person name="Pangilinan J."/>
            <person name="Riley R."/>
            <person name="Labutti K."/>
            <person name="Andreopoulos B."/>
            <person name="Lipzen A."/>
            <person name="Chen C."/>
            <person name="Yanf M."/>
            <person name="Daum C."/>
            <person name="Ng V."/>
            <person name="Clum A."/>
            <person name="Ohm R."/>
            <person name="Martin F."/>
            <person name="Silar P."/>
            <person name="Natvig D."/>
            <person name="Lalanne C."/>
            <person name="Gautier V."/>
            <person name="Ament-Velasquez S.L."/>
            <person name="Kruys A."/>
            <person name="Hutchinson M.I."/>
            <person name="Powell A.J."/>
            <person name="Barry K."/>
            <person name="Miller A.N."/>
            <person name="Grigoriev I.V."/>
            <person name="Debuchy R."/>
            <person name="Gladieux P."/>
            <person name="Thoren M.H."/>
            <person name="Johannesson H."/>
        </authorList>
    </citation>
    <scope>NUCLEOTIDE SEQUENCE</scope>
    <source>
        <strain evidence="20">CBS 103.79</strain>
    </source>
</reference>
<feature type="transmembrane region" description="Helical" evidence="17">
    <location>
        <begin position="461"/>
        <end position="480"/>
    </location>
</feature>
<dbReference type="Pfam" id="PF04389">
    <property type="entry name" value="Peptidase_M28"/>
    <property type="match status" value="1"/>
</dbReference>
<keyword evidence="11 17" id="KW-1133">Transmembrane helix</keyword>
<feature type="transmembrane region" description="Helical" evidence="17">
    <location>
        <begin position="771"/>
        <end position="789"/>
    </location>
</feature>
<evidence type="ECO:0000256" key="15">
    <source>
        <dbReference type="RuleBase" id="RU361240"/>
    </source>
</evidence>
<protein>
    <recommendedName>
        <fullName evidence="15">Peptide hydrolase</fullName>
        <ecNumber evidence="15">3.4.-.-</ecNumber>
    </recommendedName>
</protein>
<keyword evidence="8 15" id="KW-0479">Metal-binding</keyword>
<name>A0AAN6MD58_9PEZI</name>
<evidence type="ECO:0000313" key="21">
    <source>
        <dbReference type="Proteomes" id="UP001303889"/>
    </source>
</evidence>
<feature type="compositionally biased region" description="Polar residues" evidence="16">
    <location>
        <begin position="655"/>
        <end position="664"/>
    </location>
</feature>
<comment type="caution">
    <text evidence="20">The sequence shown here is derived from an EMBL/GenBank/DDBJ whole genome shotgun (WGS) entry which is preliminary data.</text>
</comment>
<dbReference type="InterPro" id="IPR053976">
    <property type="entry name" value="PFF1_TM"/>
</dbReference>
<dbReference type="EC" id="3.4.-.-" evidence="15"/>
<feature type="transmembrane region" description="Helical" evidence="17">
    <location>
        <begin position="524"/>
        <end position="544"/>
    </location>
</feature>
<feature type="domain" description="Vacuolar membrane protease transmembrane" evidence="19">
    <location>
        <begin position="459"/>
        <end position="771"/>
    </location>
</feature>
<keyword evidence="13 17" id="KW-0472">Membrane</keyword>
<feature type="transmembrane region" description="Helical" evidence="17">
    <location>
        <begin position="707"/>
        <end position="730"/>
    </location>
</feature>
<keyword evidence="7 17" id="KW-0812">Transmembrane</keyword>
<feature type="chain" id="PRO_5042671006" description="Peptide hydrolase" evidence="15">
    <location>
        <begin position="31"/>
        <end position="797"/>
    </location>
</feature>
<dbReference type="FunFam" id="3.40.630.10:FF:000057">
    <property type="entry name" value="Vacuolar membrane protease"/>
    <property type="match status" value="1"/>
</dbReference>
<evidence type="ECO:0000256" key="13">
    <source>
        <dbReference type="ARBA" id="ARBA00023136"/>
    </source>
</evidence>
<reference evidence="20" key="1">
    <citation type="journal article" date="2023" name="Mol. Phylogenet. Evol.">
        <title>Genome-scale phylogeny and comparative genomics of the fungal order Sordariales.</title>
        <authorList>
            <person name="Hensen N."/>
            <person name="Bonometti L."/>
            <person name="Westerberg I."/>
            <person name="Brannstrom I.O."/>
            <person name="Guillou S."/>
            <person name="Cros-Aarteil S."/>
            <person name="Calhoun S."/>
            <person name="Haridas S."/>
            <person name="Kuo A."/>
            <person name="Mondo S."/>
            <person name="Pangilinan J."/>
            <person name="Riley R."/>
            <person name="LaButti K."/>
            <person name="Andreopoulos B."/>
            <person name="Lipzen A."/>
            <person name="Chen C."/>
            <person name="Yan M."/>
            <person name="Daum C."/>
            <person name="Ng V."/>
            <person name="Clum A."/>
            <person name="Steindorff A."/>
            <person name="Ohm R.A."/>
            <person name="Martin F."/>
            <person name="Silar P."/>
            <person name="Natvig D.O."/>
            <person name="Lalanne C."/>
            <person name="Gautier V."/>
            <person name="Ament-Velasquez S.L."/>
            <person name="Kruys A."/>
            <person name="Hutchinson M.I."/>
            <person name="Powell A.J."/>
            <person name="Barry K."/>
            <person name="Miller A.N."/>
            <person name="Grigoriev I.V."/>
            <person name="Debuchy R."/>
            <person name="Gladieux P."/>
            <person name="Hiltunen Thoren M."/>
            <person name="Johannesson H."/>
        </authorList>
    </citation>
    <scope>NUCLEOTIDE SEQUENCE</scope>
    <source>
        <strain evidence="20">CBS 103.79</strain>
    </source>
</reference>
<dbReference type="GO" id="GO:0008235">
    <property type="term" value="F:metalloexopeptidase activity"/>
    <property type="evidence" value="ECO:0007669"/>
    <property type="project" value="InterPro"/>
</dbReference>
<feature type="transmembrane region" description="Helical" evidence="17">
    <location>
        <begin position="556"/>
        <end position="577"/>
    </location>
</feature>
<keyword evidence="21" id="KW-1185">Reference proteome</keyword>
<feature type="transmembrane region" description="Helical" evidence="17">
    <location>
        <begin position="402"/>
        <end position="424"/>
    </location>
</feature>
<evidence type="ECO:0000256" key="12">
    <source>
        <dbReference type="ARBA" id="ARBA00023049"/>
    </source>
</evidence>
<comment type="subcellular location">
    <subcellularLocation>
        <location evidence="3">Vacuole membrane</location>
        <topology evidence="3">Multi-pass membrane protein</topology>
    </subcellularLocation>
</comment>
<evidence type="ECO:0000256" key="1">
    <source>
        <dbReference type="ARBA" id="ARBA00001947"/>
    </source>
</evidence>
<keyword evidence="6 15" id="KW-0645">Protease</keyword>
<proteinExistence type="inferred from homology"/>
<dbReference type="Pfam" id="PF22251">
    <property type="entry name" value="PFF1_TM"/>
    <property type="match status" value="1"/>
</dbReference>
<evidence type="ECO:0000256" key="4">
    <source>
        <dbReference type="ARBA" id="ARBA00010918"/>
    </source>
</evidence>
<dbReference type="SUPFAM" id="SSF53187">
    <property type="entry name" value="Zn-dependent exopeptidases"/>
    <property type="match status" value="1"/>
</dbReference>
<evidence type="ECO:0000256" key="11">
    <source>
        <dbReference type="ARBA" id="ARBA00022989"/>
    </source>
</evidence>
<keyword evidence="10 15" id="KW-0862">Zinc</keyword>